<evidence type="ECO:0000256" key="1">
    <source>
        <dbReference type="SAM" id="Phobius"/>
    </source>
</evidence>
<feature type="transmembrane region" description="Helical" evidence="1">
    <location>
        <begin position="95"/>
        <end position="111"/>
    </location>
</feature>
<comment type="caution">
    <text evidence="2">The sequence shown here is derived from an EMBL/GenBank/DDBJ whole genome shotgun (WGS) entry which is preliminary data.</text>
</comment>
<feature type="transmembrane region" description="Helical" evidence="1">
    <location>
        <begin position="165"/>
        <end position="186"/>
    </location>
</feature>
<feature type="transmembrane region" description="Helical" evidence="1">
    <location>
        <begin position="321"/>
        <end position="338"/>
    </location>
</feature>
<reference evidence="2 3" key="1">
    <citation type="submission" date="2018-07" db="EMBL/GenBank/DDBJ databases">
        <title>Erythrobacter nanhaiensis sp. nov., a novel member of the genus Erythrobacter isolated from the South China Sea.</title>
        <authorList>
            <person name="Chen X."/>
            <person name="Liu J."/>
        </authorList>
    </citation>
    <scope>NUCLEOTIDE SEQUENCE [LARGE SCALE GENOMIC DNA]</scope>
    <source>
        <strain evidence="2 3">S-5</strain>
    </source>
</reference>
<feature type="transmembrane region" description="Helical" evidence="1">
    <location>
        <begin position="270"/>
        <end position="290"/>
    </location>
</feature>
<feature type="transmembrane region" description="Helical" evidence="1">
    <location>
        <begin position="26"/>
        <end position="45"/>
    </location>
</feature>
<evidence type="ECO:0000313" key="2">
    <source>
        <dbReference type="EMBL" id="RDS76719.1"/>
    </source>
</evidence>
<accession>A0A395LJ77</accession>
<keyword evidence="1" id="KW-1133">Transmembrane helix</keyword>
<feature type="transmembrane region" description="Helical" evidence="1">
    <location>
        <begin position="239"/>
        <end position="258"/>
    </location>
</feature>
<keyword evidence="1" id="KW-0812">Transmembrane</keyword>
<dbReference type="OrthoDB" id="1649543at2"/>
<dbReference type="EMBL" id="QRBB01000001">
    <property type="protein sequence ID" value="RDS76719.1"/>
    <property type="molecule type" value="Genomic_DNA"/>
</dbReference>
<dbReference type="AlphaFoldDB" id="A0A395LJ77"/>
<dbReference type="Pfam" id="PF14897">
    <property type="entry name" value="EpsG"/>
    <property type="match status" value="1"/>
</dbReference>
<protein>
    <submittedName>
        <fullName evidence="2">EpsG family protein</fullName>
    </submittedName>
</protein>
<dbReference type="InterPro" id="IPR049458">
    <property type="entry name" value="EpsG-like"/>
</dbReference>
<gene>
    <name evidence="2" type="ORF">DL238_03265</name>
</gene>
<evidence type="ECO:0000313" key="3">
    <source>
        <dbReference type="Proteomes" id="UP000254101"/>
    </source>
</evidence>
<feature type="transmembrane region" description="Helical" evidence="1">
    <location>
        <begin position="198"/>
        <end position="219"/>
    </location>
</feature>
<proteinExistence type="predicted"/>
<dbReference type="Proteomes" id="UP000254101">
    <property type="component" value="Unassembled WGS sequence"/>
</dbReference>
<feature type="transmembrane region" description="Helical" evidence="1">
    <location>
        <begin position="123"/>
        <end position="145"/>
    </location>
</feature>
<name>A0A395LJ77_9SPHN</name>
<feature type="transmembrane region" description="Helical" evidence="1">
    <location>
        <begin position="296"/>
        <end position="314"/>
    </location>
</feature>
<keyword evidence="3" id="KW-1185">Reference proteome</keyword>
<sequence length="351" mass="38933">MIPYFLHLAWTTLLAFWAERRAMPRFAAIALAGILILSLVLFAGLRAVPVGADTIAYVNRYEYLVGNGLVWDADGTAEVGHKLLFAIARLLSDDWSVALIVTSAFAIFFYLRAITRLAASRAIAIFTFIAFGYFVFHMNGLRQGIALAVYLNALPALIAGRPGRYAFWAILASCFHITAIFTLLAYPLLRERFSARAIFLLLTIGAVALIGLDAVFGLAGLANERYESYAERTETGGALLALFYGTMSVFFIVMRPIIRPQWARAYDVFLLMLVLGATIHAMVSATGIYIEISRMALYFHAGMIFLWPIAILSLPDRRSRAYMLLVMAALGGAFYFVYLREIGNLIPYQTA</sequence>
<keyword evidence="1" id="KW-0472">Membrane</keyword>
<dbReference type="RefSeq" id="WP_115490943.1">
    <property type="nucleotide sequence ID" value="NZ_JACHWW010000001.1"/>
</dbReference>
<organism evidence="2 3">
    <name type="scientific">Alteriqipengyuania lutimaris</name>
    <dbReference type="NCBI Taxonomy" id="1538146"/>
    <lineage>
        <taxon>Bacteria</taxon>
        <taxon>Pseudomonadati</taxon>
        <taxon>Pseudomonadota</taxon>
        <taxon>Alphaproteobacteria</taxon>
        <taxon>Sphingomonadales</taxon>
        <taxon>Erythrobacteraceae</taxon>
        <taxon>Alteriqipengyuania</taxon>
    </lineage>
</organism>